<sequence>MIHRMLLVQLMGLISPPKFLWLTNLNTEIGKVRHHKISVVVGWEGSAANMRVLRWALESGGFKVPEGKYFLVDAGYANTPEFLAPYRGIKYHLSEYNSSRCTRLRYRSKKDLFNHRHAQLRNVVERAFGVLKARFTILVKRRNYPIKTQARIAMACCVLHNFIRMEGGLDDIFRRGQCDEVVEGDEDVHVDDHMHRTEAARGDRFRNELATRLWIQHTTRG</sequence>
<dbReference type="PANTHER" id="PTHR22930:SF259">
    <property type="entry name" value="OS08G0106900 PROTEIN"/>
    <property type="match status" value="1"/>
</dbReference>
<evidence type="ECO:0000256" key="3">
    <source>
        <dbReference type="ARBA" id="ARBA00006958"/>
    </source>
</evidence>
<dbReference type="EMBL" id="NMUH01000851">
    <property type="protein sequence ID" value="MQL85792.1"/>
    <property type="molecule type" value="Genomic_DNA"/>
</dbReference>
<comment type="similarity">
    <text evidence="3">Belongs to the HARBI1 family.</text>
</comment>
<evidence type="ECO:0000313" key="10">
    <source>
        <dbReference type="Proteomes" id="UP000652761"/>
    </source>
</evidence>
<feature type="domain" description="DDE Tnp4" evidence="8">
    <location>
        <begin position="36"/>
        <end position="161"/>
    </location>
</feature>
<dbReference type="GO" id="GO:0016787">
    <property type="term" value="F:hydrolase activity"/>
    <property type="evidence" value="ECO:0007669"/>
    <property type="project" value="UniProtKB-KW"/>
</dbReference>
<organism evidence="9 10">
    <name type="scientific">Colocasia esculenta</name>
    <name type="common">Wild taro</name>
    <name type="synonym">Arum esculentum</name>
    <dbReference type="NCBI Taxonomy" id="4460"/>
    <lineage>
        <taxon>Eukaryota</taxon>
        <taxon>Viridiplantae</taxon>
        <taxon>Streptophyta</taxon>
        <taxon>Embryophyta</taxon>
        <taxon>Tracheophyta</taxon>
        <taxon>Spermatophyta</taxon>
        <taxon>Magnoliopsida</taxon>
        <taxon>Liliopsida</taxon>
        <taxon>Araceae</taxon>
        <taxon>Aroideae</taxon>
        <taxon>Colocasieae</taxon>
        <taxon>Colocasia</taxon>
    </lineage>
</organism>
<dbReference type="OrthoDB" id="1699974at2759"/>
<keyword evidence="6" id="KW-0378">Hydrolase</keyword>
<dbReference type="InterPro" id="IPR027806">
    <property type="entry name" value="HARBI1_dom"/>
</dbReference>
<dbReference type="Proteomes" id="UP000652761">
    <property type="component" value="Unassembled WGS sequence"/>
</dbReference>
<gene>
    <name evidence="9" type="ORF">Taro_018324</name>
</gene>
<evidence type="ECO:0000256" key="6">
    <source>
        <dbReference type="ARBA" id="ARBA00022801"/>
    </source>
</evidence>
<proteinExistence type="inferred from homology"/>
<keyword evidence="7" id="KW-0539">Nucleus</keyword>
<evidence type="ECO:0000259" key="8">
    <source>
        <dbReference type="Pfam" id="PF13359"/>
    </source>
</evidence>
<reference evidence="9" key="1">
    <citation type="submission" date="2017-07" db="EMBL/GenBank/DDBJ databases">
        <title>Taro Niue Genome Assembly and Annotation.</title>
        <authorList>
            <person name="Atibalentja N."/>
            <person name="Keating K."/>
            <person name="Fields C.J."/>
        </authorList>
    </citation>
    <scope>NUCLEOTIDE SEQUENCE</scope>
    <source>
        <strain evidence="9">Niue_2</strain>
        <tissue evidence="9">Leaf</tissue>
    </source>
</reference>
<dbReference type="InterPro" id="IPR045249">
    <property type="entry name" value="HARBI1-like"/>
</dbReference>
<dbReference type="GO" id="GO:0046872">
    <property type="term" value="F:metal ion binding"/>
    <property type="evidence" value="ECO:0007669"/>
    <property type="project" value="UniProtKB-KW"/>
</dbReference>
<dbReference type="AlphaFoldDB" id="A0A843UIE6"/>
<evidence type="ECO:0000256" key="2">
    <source>
        <dbReference type="ARBA" id="ARBA00004123"/>
    </source>
</evidence>
<keyword evidence="10" id="KW-1185">Reference proteome</keyword>
<evidence type="ECO:0000256" key="4">
    <source>
        <dbReference type="ARBA" id="ARBA00022722"/>
    </source>
</evidence>
<dbReference type="Pfam" id="PF13359">
    <property type="entry name" value="DDE_Tnp_4"/>
    <property type="match status" value="1"/>
</dbReference>
<evidence type="ECO:0000256" key="1">
    <source>
        <dbReference type="ARBA" id="ARBA00001968"/>
    </source>
</evidence>
<keyword evidence="5" id="KW-0479">Metal-binding</keyword>
<accession>A0A843UIE6</accession>
<dbReference type="PANTHER" id="PTHR22930">
    <property type="match status" value="1"/>
</dbReference>
<protein>
    <recommendedName>
        <fullName evidence="8">DDE Tnp4 domain-containing protein</fullName>
    </recommendedName>
</protein>
<keyword evidence="4" id="KW-0540">Nuclease</keyword>
<comment type="caution">
    <text evidence="9">The sequence shown here is derived from an EMBL/GenBank/DDBJ whole genome shotgun (WGS) entry which is preliminary data.</text>
</comment>
<name>A0A843UIE6_COLES</name>
<dbReference type="GO" id="GO:0004518">
    <property type="term" value="F:nuclease activity"/>
    <property type="evidence" value="ECO:0007669"/>
    <property type="project" value="UniProtKB-KW"/>
</dbReference>
<evidence type="ECO:0000256" key="5">
    <source>
        <dbReference type="ARBA" id="ARBA00022723"/>
    </source>
</evidence>
<comment type="subcellular location">
    <subcellularLocation>
        <location evidence="2">Nucleus</location>
    </subcellularLocation>
</comment>
<evidence type="ECO:0000256" key="7">
    <source>
        <dbReference type="ARBA" id="ARBA00023242"/>
    </source>
</evidence>
<dbReference type="GO" id="GO:0005634">
    <property type="term" value="C:nucleus"/>
    <property type="evidence" value="ECO:0007669"/>
    <property type="project" value="UniProtKB-SubCell"/>
</dbReference>
<evidence type="ECO:0000313" key="9">
    <source>
        <dbReference type="EMBL" id="MQL85792.1"/>
    </source>
</evidence>
<comment type="cofactor">
    <cofactor evidence="1">
        <name>a divalent metal cation</name>
        <dbReference type="ChEBI" id="CHEBI:60240"/>
    </cofactor>
</comment>